<dbReference type="Pfam" id="PF04232">
    <property type="entry name" value="SpoVS"/>
    <property type="match status" value="1"/>
</dbReference>
<evidence type="ECO:0008006" key="4">
    <source>
        <dbReference type="Google" id="ProtNLM"/>
    </source>
</evidence>
<gene>
    <name evidence="2" type="ORF">PCOR1329_LOCUS53358</name>
</gene>
<accession>A0ABN9V075</accession>
<organism evidence="2 3">
    <name type="scientific">Prorocentrum cordatum</name>
    <dbReference type="NCBI Taxonomy" id="2364126"/>
    <lineage>
        <taxon>Eukaryota</taxon>
        <taxon>Sar</taxon>
        <taxon>Alveolata</taxon>
        <taxon>Dinophyceae</taxon>
        <taxon>Prorocentrales</taxon>
        <taxon>Prorocentraceae</taxon>
        <taxon>Prorocentrum</taxon>
    </lineage>
</organism>
<dbReference type="Proteomes" id="UP001189429">
    <property type="component" value="Unassembled WGS sequence"/>
</dbReference>
<keyword evidence="1" id="KW-0694">RNA-binding</keyword>
<comment type="caution">
    <text evidence="2">The sequence shown here is derived from an EMBL/GenBank/DDBJ whole genome shotgun (WGS) entry which is preliminary data.</text>
</comment>
<reference evidence="2" key="1">
    <citation type="submission" date="2023-10" db="EMBL/GenBank/DDBJ databases">
        <authorList>
            <person name="Chen Y."/>
            <person name="Shah S."/>
            <person name="Dougan E. K."/>
            <person name="Thang M."/>
            <person name="Chan C."/>
        </authorList>
    </citation>
    <scope>NUCLEOTIDE SEQUENCE [LARGE SCALE GENOMIC DNA]</scope>
</reference>
<evidence type="ECO:0000313" key="2">
    <source>
        <dbReference type="EMBL" id="CAK0865989.1"/>
    </source>
</evidence>
<name>A0ABN9V075_9DINO</name>
<keyword evidence="3" id="KW-1185">Reference proteome</keyword>
<dbReference type="InterPro" id="IPR007347">
    <property type="entry name" value="SpoVS"/>
</dbReference>
<evidence type="ECO:0000313" key="3">
    <source>
        <dbReference type="Proteomes" id="UP001189429"/>
    </source>
</evidence>
<sequence length="264" mass="27324">MSAAAARLAMWRGCVGRALLPRHRGAGPAAAAAAARLLRAAAAPGRRAASTEAAAVGFVERTAATASATRAASERGALHVGPAGFDTEKLARDMAERLRAHGEAAVVVVGTNATQEVLRVVENVEADLRSDEAEEKLLAFIPTLGAMREDGPRALCLGFKLVARVPATAAGSPLTMAKTTNVGKVAGAIAERIRADSVVAVRGAGATNQRQALKATAIAREFLTERGDLKDQALALVLRFDAAPAGELRGLPRSWLLTAFPLRG</sequence>
<dbReference type="EMBL" id="CAUYUJ010016504">
    <property type="protein sequence ID" value="CAK0865989.1"/>
    <property type="molecule type" value="Genomic_DNA"/>
</dbReference>
<protein>
    <recommendedName>
        <fullName evidence="4">DNA/RNA-binding protein Alba-like domain-containing protein</fullName>
    </recommendedName>
</protein>
<evidence type="ECO:0000256" key="1">
    <source>
        <dbReference type="ARBA" id="ARBA00022884"/>
    </source>
</evidence>
<dbReference type="InterPro" id="IPR036882">
    <property type="entry name" value="Alba-like_dom_sf"/>
</dbReference>
<proteinExistence type="predicted"/>
<dbReference type="Gene3D" id="3.30.110.20">
    <property type="entry name" value="Alba-like domain"/>
    <property type="match status" value="1"/>
</dbReference>